<evidence type="ECO:0000313" key="4">
    <source>
        <dbReference type="EMBL" id="CAL0333902.1"/>
    </source>
</evidence>
<evidence type="ECO:0000256" key="2">
    <source>
        <dbReference type="SAM" id="Phobius"/>
    </source>
</evidence>
<feature type="signal peptide" evidence="3">
    <location>
        <begin position="1"/>
        <end position="21"/>
    </location>
</feature>
<dbReference type="EMBL" id="CAXHTB010000025">
    <property type="protein sequence ID" value="CAL0333902.1"/>
    <property type="molecule type" value="Genomic_DNA"/>
</dbReference>
<dbReference type="PANTHER" id="PTHR34558:SF4">
    <property type="entry name" value="TRANSMEMBRANE PROTEIN"/>
    <property type="match status" value="1"/>
</dbReference>
<keyword evidence="3" id="KW-0732">Signal</keyword>
<sequence length="124" mass="13397">MNNLVVLILLLLPQKLLVVEGMTHESEAPVPHGVEDQNEKSDRIAEHHPVSEGNKKSSQEKGKSEASEAPQNGRVRKHHSVDKSVAGGGVIIAGLVTAIFASVFCYIRVTRKRVHTPCSSSSLP</sequence>
<dbReference type="AlphaFoldDB" id="A0AAV1YIQ0"/>
<keyword evidence="2" id="KW-1133">Transmembrane helix</keyword>
<name>A0AAV1YIQ0_LUPLU</name>
<evidence type="ECO:0008006" key="6">
    <source>
        <dbReference type="Google" id="ProtNLM"/>
    </source>
</evidence>
<keyword evidence="2" id="KW-0812">Transmembrane</keyword>
<dbReference type="Proteomes" id="UP001497480">
    <property type="component" value="Unassembled WGS sequence"/>
</dbReference>
<comment type="caution">
    <text evidence="4">The sequence shown here is derived from an EMBL/GenBank/DDBJ whole genome shotgun (WGS) entry which is preliminary data.</text>
</comment>
<feature type="chain" id="PRO_5043595292" description="Transmembrane protein" evidence="3">
    <location>
        <begin position="22"/>
        <end position="124"/>
    </location>
</feature>
<evidence type="ECO:0000313" key="5">
    <source>
        <dbReference type="Proteomes" id="UP001497480"/>
    </source>
</evidence>
<protein>
    <recommendedName>
        <fullName evidence="6">Transmembrane protein</fullName>
    </recommendedName>
</protein>
<feature type="compositionally biased region" description="Basic and acidic residues" evidence="1">
    <location>
        <begin position="25"/>
        <end position="66"/>
    </location>
</feature>
<feature type="region of interest" description="Disordered" evidence="1">
    <location>
        <begin position="25"/>
        <end position="81"/>
    </location>
</feature>
<feature type="transmembrane region" description="Helical" evidence="2">
    <location>
        <begin position="85"/>
        <end position="107"/>
    </location>
</feature>
<evidence type="ECO:0000256" key="1">
    <source>
        <dbReference type="SAM" id="MobiDB-lite"/>
    </source>
</evidence>
<keyword evidence="5" id="KW-1185">Reference proteome</keyword>
<proteinExistence type="predicted"/>
<dbReference type="PANTHER" id="PTHR34558">
    <property type="entry name" value="EXPRESSED PROTEIN"/>
    <property type="match status" value="1"/>
</dbReference>
<keyword evidence="2" id="KW-0472">Membrane</keyword>
<organism evidence="4 5">
    <name type="scientific">Lupinus luteus</name>
    <name type="common">European yellow lupine</name>
    <dbReference type="NCBI Taxonomy" id="3873"/>
    <lineage>
        <taxon>Eukaryota</taxon>
        <taxon>Viridiplantae</taxon>
        <taxon>Streptophyta</taxon>
        <taxon>Embryophyta</taxon>
        <taxon>Tracheophyta</taxon>
        <taxon>Spermatophyta</taxon>
        <taxon>Magnoliopsida</taxon>
        <taxon>eudicotyledons</taxon>
        <taxon>Gunneridae</taxon>
        <taxon>Pentapetalae</taxon>
        <taxon>rosids</taxon>
        <taxon>fabids</taxon>
        <taxon>Fabales</taxon>
        <taxon>Fabaceae</taxon>
        <taxon>Papilionoideae</taxon>
        <taxon>50 kb inversion clade</taxon>
        <taxon>genistoids sensu lato</taxon>
        <taxon>core genistoids</taxon>
        <taxon>Genisteae</taxon>
        <taxon>Lupinus</taxon>
    </lineage>
</organism>
<gene>
    <name evidence="4" type="ORF">LLUT_LOCUS34962</name>
</gene>
<evidence type="ECO:0000256" key="3">
    <source>
        <dbReference type="SAM" id="SignalP"/>
    </source>
</evidence>
<reference evidence="4 5" key="1">
    <citation type="submission" date="2024-03" db="EMBL/GenBank/DDBJ databases">
        <authorList>
            <person name="Martinez-Hernandez J."/>
        </authorList>
    </citation>
    <scope>NUCLEOTIDE SEQUENCE [LARGE SCALE GENOMIC DNA]</scope>
</reference>
<accession>A0AAV1YIQ0</accession>